<evidence type="ECO:0000256" key="2">
    <source>
        <dbReference type="ARBA" id="ARBA00022692"/>
    </source>
</evidence>
<organism evidence="8 9">
    <name type="scientific">Tritrichomonas foetus</name>
    <dbReference type="NCBI Taxonomy" id="1144522"/>
    <lineage>
        <taxon>Eukaryota</taxon>
        <taxon>Metamonada</taxon>
        <taxon>Parabasalia</taxon>
        <taxon>Tritrichomonadida</taxon>
        <taxon>Tritrichomonadidae</taxon>
        <taxon>Tritrichomonas</taxon>
    </lineage>
</organism>
<protein>
    <recommendedName>
        <fullName evidence="10">Secretory carrier membrane protein</fullName>
    </recommendedName>
</protein>
<evidence type="ECO:0008006" key="10">
    <source>
        <dbReference type="Google" id="ProtNLM"/>
    </source>
</evidence>
<proteinExistence type="predicted"/>
<accession>A0A1J4KB21</accession>
<dbReference type="GO" id="GO:0032588">
    <property type="term" value="C:trans-Golgi network membrane"/>
    <property type="evidence" value="ECO:0007669"/>
    <property type="project" value="TreeGrafter"/>
</dbReference>
<evidence type="ECO:0000256" key="7">
    <source>
        <dbReference type="SAM" id="Phobius"/>
    </source>
</evidence>
<dbReference type="RefSeq" id="XP_068361751.1">
    <property type="nucleotide sequence ID" value="XM_068502776.1"/>
</dbReference>
<dbReference type="Pfam" id="PF04144">
    <property type="entry name" value="SCAMP"/>
    <property type="match status" value="1"/>
</dbReference>
<dbReference type="AlphaFoldDB" id="A0A1J4KB21"/>
<keyword evidence="5" id="KW-0175">Coiled coil</keyword>
<feature type="transmembrane region" description="Helical" evidence="7">
    <location>
        <begin position="239"/>
        <end position="258"/>
    </location>
</feature>
<dbReference type="GeneID" id="94837480"/>
<evidence type="ECO:0000256" key="4">
    <source>
        <dbReference type="ARBA" id="ARBA00023136"/>
    </source>
</evidence>
<feature type="region of interest" description="Disordered" evidence="6">
    <location>
        <begin position="1"/>
        <end position="67"/>
    </location>
</feature>
<feature type="transmembrane region" description="Helical" evidence="7">
    <location>
        <begin position="205"/>
        <end position="227"/>
    </location>
</feature>
<evidence type="ECO:0000256" key="3">
    <source>
        <dbReference type="ARBA" id="ARBA00022989"/>
    </source>
</evidence>
<evidence type="ECO:0000313" key="9">
    <source>
        <dbReference type="Proteomes" id="UP000179807"/>
    </source>
</evidence>
<dbReference type="GO" id="GO:0015031">
    <property type="term" value="P:protein transport"/>
    <property type="evidence" value="ECO:0007669"/>
    <property type="project" value="InterPro"/>
</dbReference>
<feature type="transmembrane region" description="Helical" evidence="7">
    <location>
        <begin position="284"/>
        <end position="306"/>
    </location>
</feature>
<feature type="compositionally biased region" description="Polar residues" evidence="6">
    <location>
        <begin position="34"/>
        <end position="60"/>
    </location>
</feature>
<evidence type="ECO:0000313" key="8">
    <source>
        <dbReference type="EMBL" id="OHT08615.1"/>
    </source>
</evidence>
<evidence type="ECO:0000256" key="1">
    <source>
        <dbReference type="ARBA" id="ARBA00004141"/>
    </source>
</evidence>
<feature type="coiled-coil region" evidence="5">
    <location>
        <begin position="107"/>
        <end position="134"/>
    </location>
</feature>
<reference evidence="8" key="1">
    <citation type="submission" date="2016-10" db="EMBL/GenBank/DDBJ databases">
        <authorList>
            <person name="Benchimol M."/>
            <person name="Almeida L.G."/>
            <person name="Vasconcelos A.T."/>
            <person name="Perreira-Neves A."/>
            <person name="Rosa I.A."/>
            <person name="Tasca T."/>
            <person name="Bogo M.R."/>
            <person name="de Souza W."/>
        </authorList>
    </citation>
    <scope>NUCLEOTIDE SEQUENCE [LARGE SCALE GENOMIC DNA]</scope>
    <source>
        <strain evidence="8">K</strain>
    </source>
</reference>
<name>A0A1J4KB21_9EUKA</name>
<dbReference type="PANTHER" id="PTHR10687:SF2">
    <property type="entry name" value="SECRETORY CARRIER-ASSOCIATED MEMBRANE PROTEIN"/>
    <property type="match status" value="1"/>
</dbReference>
<dbReference type="GO" id="GO:0055038">
    <property type="term" value="C:recycling endosome membrane"/>
    <property type="evidence" value="ECO:0007669"/>
    <property type="project" value="TreeGrafter"/>
</dbReference>
<gene>
    <name evidence="8" type="ORF">TRFO_22801</name>
</gene>
<evidence type="ECO:0000256" key="5">
    <source>
        <dbReference type="SAM" id="Coils"/>
    </source>
</evidence>
<dbReference type="InterPro" id="IPR007273">
    <property type="entry name" value="SCAMP"/>
</dbReference>
<comment type="caution">
    <text evidence="8">The sequence shown here is derived from an EMBL/GenBank/DDBJ whole genome shotgun (WGS) entry which is preliminary data.</text>
</comment>
<keyword evidence="9" id="KW-1185">Reference proteome</keyword>
<keyword evidence="4 7" id="KW-0472">Membrane</keyword>
<dbReference type="Proteomes" id="UP000179807">
    <property type="component" value="Unassembled WGS sequence"/>
</dbReference>
<evidence type="ECO:0000256" key="6">
    <source>
        <dbReference type="SAM" id="MobiDB-lite"/>
    </source>
</evidence>
<dbReference type="EMBL" id="MLAK01000662">
    <property type="protein sequence ID" value="OHT08615.1"/>
    <property type="molecule type" value="Genomic_DNA"/>
</dbReference>
<dbReference type="OrthoDB" id="242866at2759"/>
<keyword evidence="3 7" id="KW-1133">Transmembrane helix</keyword>
<dbReference type="PANTHER" id="PTHR10687">
    <property type="entry name" value="SECRETORY CARRIER-ASSOCIATED MEMBRANE PROTEIN SCAMP"/>
    <property type="match status" value="1"/>
</dbReference>
<comment type="subcellular location">
    <subcellularLocation>
        <location evidence="1">Membrane</location>
        <topology evidence="1">Multi-pass membrane protein</topology>
    </subcellularLocation>
</comment>
<feature type="transmembrane region" description="Helical" evidence="7">
    <location>
        <begin position="167"/>
        <end position="185"/>
    </location>
</feature>
<keyword evidence="2 7" id="KW-0812">Transmembrane</keyword>
<dbReference type="VEuPathDB" id="TrichDB:TRFO_22801"/>
<sequence length="367" mass="40310">MTNPFDDSVADEYQNPFANNAQAEVQAPIPATSPVAQNVSYQTPEPSYTSANTTSLNDNYENYDKGSTEKKSGGFAAIKNFIPNFGNNNSNAFVDPVTGVAISEADLEMREAALAKKEREIEEKETRLANGTLQPTKSGKNFPPFLKWYSYHPDEDLPENARTQAKVLFFAFFGIGIIYAINWIGCLACLNGQAAAATSSPATKIVLSTIFLFIFYPLSYELVYFVYYNAVMTGKGLKFVCFLITYVIWGLMLVYAAIGIDDGGSVGWIQTINLFAGDGASKGIAVIALIFSLSATGMVVFLGFMFMKFIKFYRSEGFEKRTFSEAAQFTAEKARENPDIIMDVARDNPELIKHTAAAAAGSYTKFD</sequence>